<dbReference type="InterPro" id="IPR009057">
    <property type="entry name" value="Homeodomain-like_sf"/>
</dbReference>
<feature type="DNA-binding region" description="H-T-H motif" evidence="2">
    <location>
        <begin position="41"/>
        <end position="60"/>
    </location>
</feature>
<feature type="region of interest" description="Disordered" evidence="3">
    <location>
        <begin position="1"/>
        <end position="21"/>
    </location>
</feature>
<protein>
    <submittedName>
        <fullName evidence="5">TetR/AcrR family transcriptional regulator</fullName>
    </submittedName>
</protein>
<dbReference type="EMBL" id="OY726397">
    <property type="protein sequence ID" value="CAJ1506399.1"/>
    <property type="molecule type" value="Genomic_DNA"/>
</dbReference>
<evidence type="ECO:0000256" key="1">
    <source>
        <dbReference type="ARBA" id="ARBA00023125"/>
    </source>
</evidence>
<dbReference type="PANTHER" id="PTHR30055">
    <property type="entry name" value="HTH-TYPE TRANSCRIPTIONAL REGULATOR RUTR"/>
    <property type="match status" value="1"/>
</dbReference>
<organism evidence="5 6">
    <name type="scientific">[Mycobacterium] burgundiense</name>
    <dbReference type="NCBI Taxonomy" id="3064286"/>
    <lineage>
        <taxon>Bacteria</taxon>
        <taxon>Bacillati</taxon>
        <taxon>Actinomycetota</taxon>
        <taxon>Actinomycetes</taxon>
        <taxon>Mycobacteriales</taxon>
        <taxon>Mycobacteriaceae</taxon>
        <taxon>Mycolicibacterium</taxon>
    </lineage>
</organism>
<evidence type="ECO:0000313" key="5">
    <source>
        <dbReference type="EMBL" id="CAJ1506399.1"/>
    </source>
</evidence>
<name>A0ABM9LXI1_9MYCO</name>
<dbReference type="Proteomes" id="UP001190465">
    <property type="component" value="Chromosome"/>
</dbReference>
<keyword evidence="1 2" id="KW-0238">DNA-binding</keyword>
<dbReference type="RefSeq" id="WP_308478591.1">
    <property type="nucleotide sequence ID" value="NZ_OY726397.1"/>
</dbReference>
<evidence type="ECO:0000313" key="6">
    <source>
        <dbReference type="Proteomes" id="UP001190465"/>
    </source>
</evidence>
<evidence type="ECO:0000259" key="4">
    <source>
        <dbReference type="PROSITE" id="PS50977"/>
    </source>
</evidence>
<dbReference type="PANTHER" id="PTHR30055:SF226">
    <property type="entry name" value="HTH-TYPE TRANSCRIPTIONAL REGULATOR PKSA"/>
    <property type="match status" value="1"/>
</dbReference>
<evidence type="ECO:0000256" key="3">
    <source>
        <dbReference type="SAM" id="MobiDB-lite"/>
    </source>
</evidence>
<dbReference type="Gene3D" id="1.10.357.10">
    <property type="entry name" value="Tetracycline Repressor, domain 2"/>
    <property type="match status" value="1"/>
</dbReference>
<reference evidence="5 6" key="1">
    <citation type="submission" date="2023-08" db="EMBL/GenBank/DDBJ databases">
        <authorList>
            <person name="Folkvardsen B D."/>
            <person name="Norman A."/>
        </authorList>
    </citation>
    <scope>NUCLEOTIDE SEQUENCE [LARGE SCALE GENOMIC DNA]</scope>
    <source>
        <strain evidence="5 6">Mu0053</strain>
    </source>
</reference>
<proteinExistence type="predicted"/>
<feature type="domain" description="HTH tetR-type" evidence="4">
    <location>
        <begin position="18"/>
        <end position="78"/>
    </location>
</feature>
<accession>A0ABM9LXI1</accession>
<dbReference type="PRINTS" id="PR00455">
    <property type="entry name" value="HTHTETR"/>
</dbReference>
<dbReference type="InterPro" id="IPR036271">
    <property type="entry name" value="Tet_transcr_reg_TetR-rel_C_sf"/>
</dbReference>
<keyword evidence="6" id="KW-1185">Reference proteome</keyword>
<dbReference type="InterPro" id="IPR001647">
    <property type="entry name" value="HTH_TetR"/>
</dbReference>
<evidence type="ECO:0000256" key="2">
    <source>
        <dbReference type="PROSITE-ProRule" id="PRU00335"/>
    </source>
</evidence>
<sequence length="210" mass="23186">MNGSRTGARARAEHLGPQRRRPQVLDAALEIAADRGLAHITMGNIAAHLGVSRPVVYDCFPGRGDVLAALLERETEVALSRLLAILPPLKTGSVEEMFVEGFRSLLGDVRDRPASWRIIFTNDPDPVLAQAISAGRRQLCEHTATVMRPLLQRWQVDDLERVLPVLTDLFLGICETSARTMLAEDSDWQPDELAEIVGRAAYRALRARSS</sequence>
<dbReference type="PROSITE" id="PS50977">
    <property type="entry name" value="HTH_TETR_2"/>
    <property type="match status" value="1"/>
</dbReference>
<gene>
    <name evidence="5" type="ORF">MU0053_003179</name>
</gene>
<dbReference type="InterPro" id="IPR050109">
    <property type="entry name" value="HTH-type_TetR-like_transc_reg"/>
</dbReference>
<dbReference type="Pfam" id="PF00440">
    <property type="entry name" value="TetR_N"/>
    <property type="match status" value="1"/>
</dbReference>
<dbReference type="SUPFAM" id="SSF46689">
    <property type="entry name" value="Homeodomain-like"/>
    <property type="match status" value="1"/>
</dbReference>
<dbReference type="SUPFAM" id="SSF48498">
    <property type="entry name" value="Tetracyclin repressor-like, C-terminal domain"/>
    <property type="match status" value="1"/>
</dbReference>